<dbReference type="InterPro" id="IPR036390">
    <property type="entry name" value="WH_DNA-bd_sf"/>
</dbReference>
<evidence type="ECO:0000313" key="5">
    <source>
        <dbReference type="EMBL" id="KEZ16867.1"/>
    </source>
</evidence>
<sequence length="162" mass="17890">MSWSDVADTACPIARTLAVVGDRWTLLVLRELFLGGRRFDELQAQTGMSPHLLSVRLKRLEADGVLARHPYSERPVRHEYRLTEKGLAFYPILLALKGWGETWGGQPLEAEPALTIAHRDCGGEVGVTVRCSACDDEVEARAATVTMGPDYSAERQARRDAA</sequence>
<dbReference type="PATRIC" id="fig|13690.10.peg.3938"/>
<gene>
    <name evidence="5" type="ORF">CP98_03839</name>
</gene>
<keyword evidence="2" id="KW-0238">DNA-binding</keyword>
<evidence type="ECO:0000313" key="6">
    <source>
        <dbReference type="Proteomes" id="UP000028534"/>
    </source>
</evidence>
<dbReference type="InterPro" id="IPR011991">
    <property type="entry name" value="ArsR-like_HTH"/>
</dbReference>
<evidence type="ECO:0000256" key="3">
    <source>
        <dbReference type="ARBA" id="ARBA00023163"/>
    </source>
</evidence>
<dbReference type="PANTHER" id="PTHR33204">
    <property type="entry name" value="TRANSCRIPTIONAL REGULATOR, MARR FAMILY"/>
    <property type="match status" value="1"/>
</dbReference>
<dbReference type="GO" id="GO:0003677">
    <property type="term" value="F:DNA binding"/>
    <property type="evidence" value="ECO:0007669"/>
    <property type="project" value="UniProtKB-KW"/>
</dbReference>
<feature type="domain" description="HTH hxlR-type" evidence="4">
    <location>
        <begin position="11"/>
        <end position="108"/>
    </location>
</feature>
<dbReference type="eggNOG" id="COG1733">
    <property type="taxonomic scope" value="Bacteria"/>
</dbReference>
<dbReference type="CDD" id="cd00090">
    <property type="entry name" value="HTH_ARSR"/>
    <property type="match status" value="1"/>
</dbReference>
<keyword evidence="3" id="KW-0804">Transcription</keyword>
<dbReference type="PANTHER" id="PTHR33204:SF18">
    <property type="entry name" value="TRANSCRIPTIONAL REGULATORY PROTEIN"/>
    <property type="match status" value="1"/>
</dbReference>
<dbReference type="EMBL" id="JGVR01000026">
    <property type="protein sequence ID" value="KEZ16867.1"/>
    <property type="molecule type" value="Genomic_DNA"/>
</dbReference>
<evidence type="ECO:0000256" key="1">
    <source>
        <dbReference type="ARBA" id="ARBA00023015"/>
    </source>
</evidence>
<dbReference type="Pfam" id="PF01638">
    <property type="entry name" value="HxlR"/>
    <property type="match status" value="1"/>
</dbReference>
<dbReference type="Proteomes" id="UP000028534">
    <property type="component" value="Unassembled WGS sequence"/>
</dbReference>
<keyword evidence="1" id="KW-0805">Transcription regulation</keyword>
<dbReference type="SUPFAM" id="SSF46785">
    <property type="entry name" value="Winged helix' DNA-binding domain"/>
    <property type="match status" value="1"/>
</dbReference>
<evidence type="ECO:0000259" key="4">
    <source>
        <dbReference type="PROSITE" id="PS51118"/>
    </source>
</evidence>
<accession>A0A084EFX5</accession>
<dbReference type="RefSeq" id="WP_037521681.1">
    <property type="nucleotide sequence ID" value="NZ_DAMCWT010000009.1"/>
</dbReference>
<name>A0A084EFX5_SPHYA</name>
<protein>
    <submittedName>
        <fullName evidence="5">HxlR family transcriptional regulator</fullName>
    </submittedName>
</protein>
<dbReference type="InterPro" id="IPR036388">
    <property type="entry name" value="WH-like_DNA-bd_sf"/>
</dbReference>
<dbReference type="GO" id="GO:0006355">
    <property type="term" value="P:regulation of DNA-templated transcription"/>
    <property type="evidence" value="ECO:0007669"/>
    <property type="project" value="UniProtKB-ARBA"/>
</dbReference>
<comment type="caution">
    <text evidence="5">The sequence shown here is derived from an EMBL/GenBank/DDBJ whole genome shotgun (WGS) entry which is preliminary data.</text>
</comment>
<proteinExistence type="predicted"/>
<dbReference type="AlphaFoldDB" id="A0A084EFX5"/>
<reference evidence="5 6" key="1">
    <citation type="submission" date="2014-03" db="EMBL/GenBank/DDBJ databases">
        <title>Genome sequence of Sphingobium yanoikuyae B1.</title>
        <authorList>
            <person name="Gan H.M."/>
            <person name="Gan H.Y."/>
            <person name="Savka M.A."/>
        </authorList>
    </citation>
    <scope>NUCLEOTIDE SEQUENCE [LARGE SCALE GENOMIC DNA]</scope>
    <source>
        <strain evidence="5 6">B1</strain>
    </source>
</reference>
<dbReference type="InterPro" id="IPR002577">
    <property type="entry name" value="HTH_HxlR"/>
</dbReference>
<dbReference type="Gene3D" id="1.10.10.10">
    <property type="entry name" value="Winged helix-like DNA-binding domain superfamily/Winged helix DNA-binding domain"/>
    <property type="match status" value="1"/>
</dbReference>
<evidence type="ECO:0000256" key="2">
    <source>
        <dbReference type="ARBA" id="ARBA00023125"/>
    </source>
</evidence>
<dbReference type="PROSITE" id="PS51118">
    <property type="entry name" value="HTH_HXLR"/>
    <property type="match status" value="1"/>
</dbReference>
<organism evidence="5 6">
    <name type="scientific">Sphingobium yanoikuyae</name>
    <name type="common">Sphingomonas yanoikuyae</name>
    <dbReference type="NCBI Taxonomy" id="13690"/>
    <lineage>
        <taxon>Bacteria</taxon>
        <taxon>Pseudomonadati</taxon>
        <taxon>Pseudomonadota</taxon>
        <taxon>Alphaproteobacteria</taxon>
        <taxon>Sphingomonadales</taxon>
        <taxon>Sphingomonadaceae</taxon>
        <taxon>Sphingobium</taxon>
    </lineage>
</organism>